<dbReference type="Pfam" id="PF00112">
    <property type="entry name" value="Peptidase_C1"/>
    <property type="match status" value="1"/>
</dbReference>
<dbReference type="PROSITE" id="PS00639">
    <property type="entry name" value="THIOL_PROTEASE_HIS"/>
    <property type="match status" value="1"/>
</dbReference>
<dbReference type="Pfam" id="PF08246">
    <property type="entry name" value="Inhibitor_I29"/>
    <property type="match status" value="1"/>
</dbReference>
<evidence type="ECO:0000259" key="5">
    <source>
        <dbReference type="SMART" id="SM00645"/>
    </source>
</evidence>
<dbReference type="PANTHER" id="PTHR12411">
    <property type="entry name" value="CYSTEINE PROTEASE FAMILY C1-RELATED"/>
    <property type="match status" value="1"/>
</dbReference>
<keyword evidence="2" id="KW-0865">Zymogen</keyword>
<dbReference type="FunFam" id="3.90.70.10:FF:000039">
    <property type="entry name" value="Cysteine proteinase 2, putative"/>
    <property type="match status" value="1"/>
</dbReference>
<feature type="signal peptide" evidence="4">
    <location>
        <begin position="1"/>
        <end position="17"/>
    </location>
</feature>
<evidence type="ECO:0000313" key="7">
    <source>
        <dbReference type="EMBL" id="AAF43193.1"/>
    </source>
</evidence>
<keyword evidence="4" id="KW-0732">Signal</keyword>
<dbReference type="InterPro" id="IPR039417">
    <property type="entry name" value="Peptidase_C1A_papain-like"/>
</dbReference>
<feature type="domain" description="Peptidase C1A papain C-terminal" evidence="5">
    <location>
        <begin position="125"/>
        <end position="339"/>
    </location>
</feature>
<dbReference type="InterPro" id="IPR013201">
    <property type="entry name" value="Prot_inhib_I29"/>
</dbReference>
<dbReference type="PROSITE" id="PS00139">
    <property type="entry name" value="THIOL_PROTEASE_CYS"/>
    <property type="match status" value="1"/>
</dbReference>
<organism evidence="7">
    <name type="scientific">Stylonychia lemnae</name>
    <name type="common">Ciliate</name>
    <dbReference type="NCBI Taxonomy" id="5949"/>
    <lineage>
        <taxon>Eukaryota</taxon>
        <taxon>Sar</taxon>
        <taxon>Alveolata</taxon>
        <taxon>Ciliophora</taxon>
        <taxon>Intramacronucleata</taxon>
        <taxon>Spirotrichea</taxon>
        <taxon>Stichotrichia</taxon>
        <taxon>Sporadotrichida</taxon>
        <taxon>Oxytrichidae</taxon>
        <taxon>Stylonychinae</taxon>
        <taxon>Stylonychia</taxon>
    </lineage>
</organism>
<comment type="similarity">
    <text evidence="1">Belongs to the peptidase C1 family.</text>
</comment>
<dbReference type="SMART" id="SM00645">
    <property type="entry name" value="Pept_C1"/>
    <property type="match status" value="1"/>
</dbReference>
<evidence type="ECO:0000256" key="2">
    <source>
        <dbReference type="ARBA" id="ARBA00023145"/>
    </source>
</evidence>
<evidence type="ECO:0000256" key="3">
    <source>
        <dbReference type="ARBA" id="ARBA00023157"/>
    </source>
</evidence>
<feature type="domain" description="Cathepsin propeptide inhibitor" evidence="6">
    <location>
        <begin position="42"/>
        <end position="100"/>
    </location>
</feature>
<name>Q9NH99_STYLE</name>
<dbReference type="Gene3D" id="3.90.70.10">
    <property type="entry name" value="Cysteine proteinases"/>
    <property type="match status" value="1"/>
</dbReference>
<accession>Q9NH99</accession>
<dbReference type="PRINTS" id="PR00705">
    <property type="entry name" value="PAPAIN"/>
</dbReference>
<reference evidence="7" key="1">
    <citation type="submission" date="2000-01" db="EMBL/GenBank/DDBJ databases">
        <title>Stylonchia cathepsin L.</title>
        <authorList>
            <person name="Jacob N.K."/>
            <person name="Steinbrueck G."/>
        </authorList>
    </citation>
    <scope>NUCLEOTIDE SEQUENCE</scope>
</reference>
<dbReference type="InterPro" id="IPR013128">
    <property type="entry name" value="Peptidase_C1A"/>
</dbReference>
<dbReference type="InterPro" id="IPR025660">
    <property type="entry name" value="Pept_his_AS"/>
</dbReference>
<dbReference type="AlphaFoldDB" id="Q9NH99"/>
<dbReference type="InterPro" id="IPR000169">
    <property type="entry name" value="Pept_cys_AS"/>
</dbReference>
<dbReference type="InterPro" id="IPR038765">
    <property type="entry name" value="Papain-like_cys_pep_sf"/>
</dbReference>
<dbReference type="SUPFAM" id="SSF54001">
    <property type="entry name" value="Cysteine proteinases"/>
    <property type="match status" value="1"/>
</dbReference>
<sequence>MRKGFAISLAVVGVVAAVAVIALSETSSSQSLYTADQDHIDFVHFMSRFSKAYKSKEEFEMRLQQYKSNIAFINNHNSQNDGTSFTLGPNHLADYTHDEYKKMLGYKPRNKTGKEVYSTPNLKDIPESIDWREKGAVNAVKDQGQCGSCWAFSTIASLESRYFIETGKLQSLSEQQLVDCSKNGNEGCNGGDMGLAMDYIASAGGVETEKDYPYVGKDQTCAFEASKEVATDKGHINIVPGKFATLQAAIAEGPVSVAIEADSLFFQFYRSGIFDSSWCGTNLDHGVAAVGYGVDNGKQYYIVRNSWSDSWGLKGYINIIANGDGNGMCGIQMEPVVPQL</sequence>
<proteinExistence type="inferred from homology"/>
<protein>
    <submittedName>
        <fullName evidence="7">Cathepsin L</fullName>
    </submittedName>
</protein>
<evidence type="ECO:0000256" key="4">
    <source>
        <dbReference type="SAM" id="SignalP"/>
    </source>
</evidence>
<dbReference type="InterPro" id="IPR000668">
    <property type="entry name" value="Peptidase_C1A_C"/>
</dbReference>
<dbReference type="CDD" id="cd02248">
    <property type="entry name" value="Peptidase_C1A"/>
    <property type="match status" value="1"/>
</dbReference>
<dbReference type="GO" id="GO:0008234">
    <property type="term" value="F:cysteine-type peptidase activity"/>
    <property type="evidence" value="ECO:0007669"/>
    <property type="project" value="InterPro"/>
</dbReference>
<keyword evidence="3" id="KW-1015">Disulfide bond</keyword>
<dbReference type="GO" id="GO:0006508">
    <property type="term" value="P:proteolysis"/>
    <property type="evidence" value="ECO:0007669"/>
    <property type="project" value="InterPro"/>
</dbReference>
<dbReference type="EMBL" id="AF228731">
    <property type="protein sequence ID" value="AAF43193.1"/>
    <property type="molecule type" value="Genomic_DNA"/>
</dbReference>
<evidence type="ECO:0000256" key="1">
    <source>
        <dbReference type="ARBA" id="ARBA00008455"/>
    </source>
</evidence>
<dbReference type="SMART" id="SM00848">
    <property type="entry name" value="Inhibitor_I29"/>
    <property type="match status" value="1"/>
</dbReference>
<feature type="chain" id="PRO_5018740130" evidence="4">
    <location>
        <begin position="18"/>
        <end position="340"/>
    </location>
</feature>
<evidence type="ECO:0000259" key="6">
    <source>
        <dbReference type="SMART" id="SM00848"/>
    </source>
</evidence>